<protein>
    <submittedName>
        <fullName evidence="2">Uncharacterized protein</fullName>
    </submittedName>
</protein>
<dbReference type="AlphaFoldDB" id="A0A9W4GQE3"/>
<feature type="compositionally biased region" description="Basic residues" evidence="1">
    <location>
        <begin position="63"/>
        <end position="77"/>
    </location>
</feature>
<comment type="caution">
    <text evidence="2">The sequence shown here is derived from an EMBL/GenBank/DDBJ whole genome shotgun (WGS) entry which is preliminary data.</text>
</comment>
<proteinExistence type="predicted"/>
<organism evidence="2 3">
    <name type="scientific">Actinacidiphila cocklensis</name>
    <dbReference type="NCBI Taxonomy" id="887465"/>
    <lineage>
        <taxon>Bacteria</taxon>
        <taxon>Bacillati</taxon>
        <taxon>Actinomycetota</taxon>
        <taxon>Actinomycetes</taxon>
        <taxon>Kitasatosporales</taxon>
        <taxon>Streptomycetaceae</taxon>
        <taxon>Actinacidiphila</taxon>
    </lineage>
</organism>
<feature type="region of interest" description="Disordered" evidence="1">
    <location>
        <begin position="36"/>
        <end position="162"/>
    </location>
</feature>
<sequence length="162" mass="17550">MYGCGTSTACADPLVRSVCLVGHQRYAYVGSERGVQPTAAPVRPGDCADPAGSRSGRPAPARQRCRPRAARQRRRQPRFPGAARDRGLLGPARQLLYEHGRPRPGAGRRTAGRRHRVAGTAAHRHGGHRPRGAAGRARRGRPHHRAGRRLSRPARGLAVVPR</sequence>
<evidence type="ECO:0000313" key="3">
    <source>
        <dbReference type="Proteomes" id="UP001152519"/>
    </source>
</evidence>
<accession>A0A9W4GQE3</accession>
<reference evidence="2" key="1">
    <citation type="submission" date="2021-05" db="EMBL/GenBank/DDBJ databases">
        <authorList>
            <person name="Arsene-Ploetze F."/>
        </authorList>
    </citation>
    <scope>NUCLEOTIDE SEQUENCE</scope>
    <source>
        <strain evidence="2">DSM 42138</strain>
    </source>
</reference>
<evidence type="ECO:0000313" key="2">
    <source>
        <dbReference type="EMBL" id="CAG6393314.1"/>
    </source>
</evidence>
<name>A0A9W4GQE3_9ACTN</name>
<dbReference type="Proteomes" id="UP001152519">
    <property type="component" value="Unassembled WGS sequence"/>
</dbReference>
<evidence type="ECO:0000256" key="1">
    <source>
        <dbReference type="SAM" id="MobiDB-lite"/>
    </source>
</evidence>
<keyword evidence="3" id="KW-1185">Reference proteome</keyword>
<gene>
    <name evidence="2" type="ORF">SCOCK_20345</name>
</gene>
<dbReference type="EMBL" id="CAJSLV010000048">
    <property type="protein sequence ID" value="CAG6393314.1"/>
    <property type="molecule type" value="Genomic_DNA"/>
</dbReference>
<feature type="compositionally biased region" description="Basic residues" evidence="1">
    <location>
        <begin position="110"/>
        <end position="152"/>
    </location>
</feature>